<evidence type="ECO:0000313" key="1">
    <source>
        <dbReference type="EMBL" id="KAI8015706.1"/>
    </source>
</evidence>
<name>A0ACC0HRC9_9ERIC</name>
<sequence>MNLVVGSSCVCGMVTAALLFGGVNLVHWGSDLGWWKKLCLVLKLEYALGAVLNLKLQLPSGFRFAAELHLGFCSKSGMEAESAGLGCWFAKVEYAGLCVCICCSDGGGLVVCWVMLRFTMVLYWAVFLLWLYMLCGVECGVGCVSRLQQNCGASSSVWSAM</sequence>
<gene>
    <name evidence="1" type="ORF">LOK49_LG05G01730</name>
</gene>
<organism evidence="1 2">
    <name type="scientific">Camellia lanceoleosa</name>
    <dbReference type="NCBI Taxonomy" id="1840588"/>
    <lineage>
        <taxon>Eukaryota</taxon>
        <taxon>Viridiplantae</taxon>
        <taxon>Streptophyta</taxon>
        <taxon>Embryophyta</taxon>
        <taxon>Tracheophyta</taxon>
        <taxon>Spermatophyta</taxon>
        <taxon>Magnoliopsida</taxon>
        <taxon>eudicotyledons</taxon>
        <taxon>Gunneridae</taxon>
        <taxon>Pentapetalae</taxon>
        <taxon>asterids</taxon>
        <taxon>Ericales</taxon>
        <taxon>Theaceae</taxon>
        <taxon>Camellia</taxon>
    </lineage>
</organism>
<evidence type="ECO:0000313" key="2">
    <source>
        <dbReference type="Proteomes" id="UP001060215"/>
    </source>
</evidence>
<dbReference type="EMBL" id="CM045761">
    <property type="protein sequence ID" value="KAI8015706.1"/>
    <property type="molecule type" value="Genomic_DNA"/>
</dbReference>
<reference evidence="1 2" key="1">
    <citation type="journal article" date="2022" name="Plant J.">
        <title>Chromosome-level genome of Camellia lanceoleosa provides a valuable resource for understanding genome evolution and self-incompatibility.</title>
        <authorList>
            <person name="Gong W."/>
            <person name="Xiao S."/>
            <person name="Wang L."/>
            <person name="Liao Z."/>
            <person name="Chang Y."/>
            <person name="Mo W."/>
            <person name="Hu G."/>
            <person name="Li W."/>
            <person name="Zhao G."/>
            <person name="Zhu H."/>
            <person name="Hu X."/>
            <person name="Ji K."/>
            <person name="Xiang X."/>
            <person name="Song Q."/>
            <person name="Yuan D."/>
            <person name="Jin S."/>
            <person name="Zhang L."/>
        </authorList>
    </citation>
    <scope>NUCLEOTIDE SEQUENCE [LARGE SCALE GENOMIC DNA]</scope>
    <source>
        <strain evidence="1">SQ_2022a</strain>
    </source>
</reference>
<dbReference type="Proteomes" id="UP001060215">
    <property type="component" value="Chromosome 4"/>
</dbReference>
<proteinExistence type="predicted"/>
<protein>
    <submittedName>
        <fullName evidence="1">Uncharacterized protein</fullName>
    </submittedName>
</protein>
<comment type="caution">
    <text evidence="1">The sequence shown here is derived from an EMBL/GenBank/DDBJ whole genome shotgun (WGS) entry which is preliminary data.</text>
</comment>
<accession>A0ACC0HRC9</accession>
<keyword evidence="2" id="KW-1185">Reference proteome</keyword>